<feature type="domain" description="FAD-binding" evidence="8">
    <location>
        <begin position="20"/>
        <end position="189"/>
    </location>
</feature>
<feature type="compositionally biased region" description="Polar residues" evidence="6">
    <location>
        <begin position="545"/>
        <end position="558"/>
    </location>
</feature>
<keyword evidence="7" id="KW-0472">Membrane</keyword>
<keyword evidence="7" id="KW-0812">Transmembrane</keyword>
<dbReference type="AlphaFoldDB" id="A0A162MHF5"/>
<evidence type="ECO:0000256" key="7">
    <source>
        <dbReference type="SAM" id="Phobius"/>
    </source>
</evidence>
<dbReference type="STRING" id="1081104.A0A162MHF5"/>
<evidence type="ECO:0000313" key="9">
    <source>
        <dbReference type="EMBL" id="OAA56110.1"/>
    </source>
</evidence>
<dbReference type="EMBL" id="AZHB01000023">
    <property type="protein sequence ID" value="OAA56110.1"/>
    <property type="molecule type" value="Genomic_DNA"/>
</dbReference>
<dbReference type="SUPFAM" id="SSF54373">
    <property type="entry name" value="FAD-linked reductases, C-terminal domain"/>
    <property type="match status" value="1"/>
</dbReference>
<dbReference type="PRINTS" id="PR00420">
    <property type="entry name" value="RNGMNOXGNASE"/>
</dbReference>
<dbReference type="InterPro" id="IPR002938">
    <property type="entry name" value="FAD-bd"/>
</dbReference>
<dbReference type="GeneID" id="30024000"/>
<dbReference type="RefSeq" id="XP_018701621.1">
    <property type="nucleotide sequence ID" value="XM_018851311.1"/>
</dbReference>
<comment type="similarity">
    <text evidence="1">Belongs to the paxM FAD-dependent monooxygenase family.</text>
</comment>
<dbReference type="GO" id="GO:0071949">
    <property type="term" value="F:FAD binding"/>
    <property type="evidence" value="ECO:0007669"/>
    <property type="project" value="InterPro"/>
</dbReference>
<comment type="caution">
    <text evidence="9">The sequence shown here is derived from an EMBL/GenBank/DDBJ whole genome shotgun (WGS) entry which is preliminary data.</text>
</comment>
<feature type="region of interest" description="Disordered" evidence="6">
    <location>
        <begin position="545"/>
        <end position="564"/>
    </location>
</feature>
<protein>
    <submittedName>
        <fullName evidence="9">Aromatic-ring hydroxylase-like protein</fullName>
    </submittedName>
</protein>
<accession>A0A162MHF5</accession>
<gene>
    <name evidence="9" type="ORF">ISF_07708</name>
</gene>
<evidence type="ECO:0000256" key="2">
    <source>
        <dbReference type="ARBA" id="ARBA00022630"/>
    </source>
</evidence>
<evidence type="ECO:0000256" key="5">
    <source>
        <dbReference type="ARBA" id="ARBA00023033"/>
    </source>
</evidence>
<dbReference type="Proteomes" id="UP000076744">
    <property type="component" value="Unassembled WGS sequence"/>
</dbReference>
<dbReference type="SUPFAM" id="SSF51905">
    <property type="entry name" value="FAD/NAD(P)-binding domain"/>
    <property type="match status" value="1"/>
</dbReference>
<dbReference type="OrthoDB" id="16820at2759"/>
<reference evidence="9 10" key="1">
    <citation type="journal article" date="2016" name="Genome Biol. Evol.">
        <title>Divergent and convergent evolution of fungal pathogenicity.</title>
        <authorList>
            <person name="Shang Y."/>
            <person name="Xiao G."/>
            <person name="Zheng P."/>
            <person name="Cen K."/>
            <person name="Zhan S."/>
            <person name="Wang C."/>
        </authorList>
    </citation>
    <scope>NUCLEOTIDE SEQUENCE [LARGE SCALE GENOMIC DNA]</scope>
    <source>
        <strain evidence="9 10">ARSEF 2679</strain>
    </source>
</reference>
<dbReference type="Pfam" id="PF01494">
    <property type="entry name" value="FAD_binding_3"/>
    <property type="match status" value="2"/>
</dbReference>
<evidence type="ECO:0000256" key="4">
    <source>
        <dbReference type="ARBA" id="ARBA00023002"/>
    </source>
</evidence>
<keyword evidence="2" id="KW-0285">Flavoprotein</keyword>
<feature type="transmembrane region" description="Helical" evidence="7">
    <location>
        <begin position="18"/>
        <end position="38"/>
    </location>
</feature>
<dbReference type="InterPro" id="IPR036188">
    <property type="entry name" value="FAD/NAD-bd_sf"/>
</dbReference>
<evidence type="ECO:0000256" key="1">
    <source>
        <dbReference type="ARBA" id="ARBA00007992"/>
    </source>
</evidence>
<keyword evidence="7" id="KW-1133">Transmembrane helix</keyword>
<dbReference type="InterPro" id="IPR050493">
    <property type="entry name" value="FAD-dep_Monooxygenase_BioMet"/>
</dbReference>
<keyword evidence="5" id="KW-0503">Monooxygenase</keyword>
<sequence>METLRDTWPRDSRRAVKALNIIIVGAGIGGLTSAIALAQTGHNITVLERVSEISDIGAGIQIAPNASRILHRLGALQGVMERATVPSSLSVRGYASDDETTTVPLMPETGIKYGAPMSVIHRGDLQGVLLSRALDLGCRVLTNHKVVAVDQSFSARVKVRMAPTAREAWMCADLVIAADGVKSRVRRQMMNSRGCKDEPVPTGDAAYRLLIPRSRILRDPLLLSMMDQNIVVRYMGPGGHVVTYPVRNGSFYNIVLLHPAKEGTLSDDAWTSKGSRDDMLQFYAAWSPVIRRWLAHSDEDVLEWVLYVYPSLPTWIQGPVALLGDACHPMLPYVAQGAANAIEDAAVLATALTCTPNVPLALKMYEAIRKPRAERIAAGATASARVFHLPDGPEQVARDRWPANPGAAAQNPDRFNNPQWQDFMWGVDVMEETMRLWARLAKVLPLETCYPRIRKAYAYTLYMDISHGWLLSQLLPRLGVGISRRSHKMHIHIAKDIGDSLALVRSTECGSTHGARGRRICTVQETLLLEYGAAFTRRCRAPWTPRSSTSRILTSSAAHRQPDM</sequence>
<evidence type="ECO:0000313" key="10">
    <source>
        <dbReference type="Proteomes" id="UP000076744"/>
    </source>
</evidence>
<dbReference type="GO" id="GO:0004497">
    <property type="term" value="F:monooxygenase activity"/>
    <property type="evidence" value="ECO:0007669"/>
    <property type="project" value="UniProtKB-KW"/>
</dbReference>
<organism evidence="9 10">
    <name type="scientific">Cordyceps fumosorosea (strain ARSEF 2679)</name>
    <name type="common">Isaria fumosorosea</name>
    <dbReference type="NCBI Taxonomy" id="1081104"/>
    <lineage>
        <taxon>Eukaryota</taxon>
        <taxon>Fungi</taxon>
        <taxon>Dikarya</taxon>
        <taxon>Ascomycota</taxon>
        <taxon>Pezizomycotina</taxon>
        <taxon>Sordariomycetes</taxon>
        <taxon>Hypocreomycetidae</taxon>
        <taxon>Hypocreales</taxon>
        <taxon>Cordycipitaceae</taxon>
        <taxon>Cordyceps</taxon>
    </lineage>
</organism>
<evidence type="ECO:0000259" key="8">
    <source>
        <dbReference type="Pfam" id="PF01494"/>
    </source>
</evidence>
<feature type="domain" description="FAD-binding" evidence="8">
    <location>
        <begin position="314"/>
        <end position="377"/>
    </location>
</feature>
<evidence type="ECO:0000256" key="6">
    <source>
        <dbReference type="SAM" id="MobiDB-lite"/>
    </source>
</evidence>
<name>A0A162MHF5_CORFA</name>
<dbReference type="Gene3D" id="3.50.50.60">
    <property type="entry name" value="FAD/NAD(P)-binding domain"/>
    <property type="match status" value="1"/>
</dbReference>
<proteinExistence type="inferred from homology"/>
<keyword evidence="3" id="KW-0274">FAD</keyword>
<evidence type="ECO:0000256" key="3">
    <source>
        <dbReference type="ARBA" id="ARBA00022827"/>
    </source>
</evidence>
<keyword evidence="10" id="KW-1185">Reference proteome</keyword>
<keyword evidence="4" id="KW-0560">Oxidoreductase</keyword>
<dbReference type="PANTHER" id="PTHR13789">
    <property type="entry name" value="MONOOXYGENASE"/>
    <property type="match status" value="1"/>
</dbReference>
<dbReference type="PANTHER" id="PTHR13789:SF147">
    <property type="entry name" value="PUTATIVE (AFU_ORTHOLOGUE AFUA_2G01950)-RELATED"/>
    <property type="match status" value="1"/>
</dbReference>